<feature type="transmembrane region" description="Helical" evidence="17">
    <location>
        <begin position="3619"/>
        <end position="3644"/>
    </location>
</feature>
<keyword evidence="9" id="KW-0406">Ion transport</keyword>
<dbReference type="NCBIfam" id="NF037979">
    <property type="entry name" value="Na_transp"/>
    <property type="match status" value="3"/>
</dbReference>
<feature type="transmembrane region" description="Helical" evidence="17">
    <location>
        <begin position="693"/>
        <end position="716"/>
    </location>
</feature>
<keyword evidence="3 16" id="KW-0813">Transport</keyword>
<dbReference type="InterPro" id="IPR011701">
    <property type="entry name" value="MFS"/>
</dbReference>
<feature type="transmembrane region" description="Helical" evidence="17">
    <location>
        <begin position="921"/>
        <end position="944"/>
    </location>
</feature>
<feature type="transmembrane region" description="Helical" evidence="17">
    <location>
        <begin position="1457"/>
        <end position="1478"/>
    </location>
</feature>
<feature type="transmembrane region" description="Helical" evidence="17">
    <location>
        <begin position="2236"/>
        <end position="2253"/>
    </location>
</feature>
<feature type="transmembrane region" description="Helical" evidence="17">
    <location>
        <begin position="2687"/>
        <end position="2710"/>
    </location>
</feature>
<sequence>MLKAKKKSRLELIRLSAVIVGIEFLYAAETAFVTPILLGIGLSHTFMTMVWAFSPILGFFFAPMIASFSDTIRVQWGRRRPVLLALGLAMMIGMWILPHGKTIGIFFGDPDVPVDQMEGFRWAIPVTIIGLVLTDFDAETSNGIARAYFMDMCSPDDQARVLTTAMFIGGLGGTVGYVLGAIDWSQTNLDILGSNEATVFMFVFIVLGIGLLVTLTSYREVPLPLMERDPLLRPINANAFEAEKSRQLAVYSISKDIIPEPIKPDQDAALAVGDDDDEKPLQLRDFLRNIVRMPKSLFILYSTQFFSQLGYLSYCLYFTDFVGAEVFGGDVSGAPGSPELALYEEGVRYGCWGMAVFAVCSASYSAIIERLVKRFSARPVYMAGLLLFSLGMLLMGLVKEKFMIFIACPTVGIMYATMYSLPYLLVSQYHSKNSFEVKDGKCVPNTTKRGFGADVSMMSCMLFLAQLIISLAIGSIIDAVETNVVVIFSASIFSLIAALTASQICEMYGTYQQQERLSEDDILQGMLASRHHFAKLDNTRGYQHSFRKKSKWELVRLSLLIVGIECTYATETALVAPILLGIGLPHTVMTMIWAMPSLAGLLFAPVIASVSDRLRSRWGRRRPVMLALGVTILTGMLILPNGTAIGELIGLTTVGWLATITTVGLIMSDFSAETSNGMCRTYAMEVCTIQDQARVLSIMVLTGGIGATMGALFGAIDWNRLGIGRYLGGNDASVFAANWIVLFVGLMVTLTSFSEIPLPVQESEPMLRPVTQKMLLDEVKRVQGEGHVEVSKEEAQEVVGFRQFVHNVLHMPRSMKVLCLTQLLSHMSYLTYCLYYTDFVGATVYQGDVRALKGSTAAERYNDGVRFACLGMALCSTTSSIYSVFIEGLIVRFGARPVYVGGLLAHCCGMLTMGLMPHKLVVFGCCALTGVMYATIYSIPFLLISHYHSKNCFTEVDGECVESIEPRGFGVDVSMMSKFIGYFNSWLLTVVRTLERTEPAGQPTVKLSAKVNQFQEPPEQACSNSGRASALLEMNLMKNIHKVQRDKWGKDIEFLLSCIALSVGLGNVWRFPFTALENGGGAFVIPYLIVLLLVGRPIYYLEMLLSQFSSRGCINVYDASPAMRGIGVGQTYSTFIVMTYYASLMAVTMRYLIASFGDPLPWSECNEDWNATCIDSRLITNMAENSTATAVSSAELYFVKDVLKEASTIHDGIGTPDWRLVLCLLVPWTCICLTLIKGIKSSGKVAYFLAIFPYVVMLVLLVRACTLEGAGDGMLYFIKPQWDRILEAKVWYAAVTQVFFSLTICFGNVMMYSSYNRFHNNVYRDVTIVSIMDTLTSMLAGLIVFGVIGHLAHVLDAPDIKQVVRGGAGLAFITYPDAIAKFTFWPQFFAIAFFLMLFVLGIGSNVGMATTIMTVIRDRFPHLQPALVAVGIAVVGFGIGIIYTTPGGQYVLDFLDFYGASFVALVLAVFEMITFAWIYGVGRICRDIEFMLGIKTGLYWRVCWGFITPTLLAAILLYHIATYETFTFNGYMYPAGMYAFGWCIFAAGVLQLPAWAIYTFLKRKEPDWRDRLLHCFKPTHDWGPEDPELNAKYHESVYKHEQSLPRDRSLHPQHHTTVDLKAPTSNDEKPPAREKWGRNIEFLLSCVALSVGFGNVWRFPYTAFKNGGGAFVIPYLIVLFIIGRPIYYLEMVLGQFSNRGCVKVYDLAPAMRGIGVGQTVAIFTVITYYASVLAVTLRYLVASFNPELPWSKCDPAWENCVDSSRLGSIALEPNVTQPKTSADLYFRKTVMHAADSLDDGLGYPDWRLALCLIASWICIVAILIKGIKSSGKVSYFLAIFPYIIIAVLLVRSLTLEGAWTGIKYFFEPQWDKLLTIEVWYEAVTQCFFSLTICFGGLIVYSSFNDFSNNIYRHALIITSLDTVTSLVAGCVVFGVIGHLAHVTGQSDISKVVQSGPALTFITYPDTIAKFDFLPQFFSVLFFFMLFLLGIGTLIGIVTSVITAIHDQRPDVERWKIVISVGLAGFCIGLIYITPGGLIILELLDYYGATLVTITLAVFELYTFAWIYGVNRVCKDIEFMLGIKTGLFWRVCWGIVTPITVLFILLVSLVQYKPQNVPFGYNALGWCLYTFAVLQLPCWAVYAILQKQGLVWWDRCKAVLRPMADWGPEDSTKRSEYGTFIEEYKQQSTNRSVNLVEKRCYIGNEANRSLPLQHTNCVTIGIASPTTPVREKWTSNIEFTLSCIAYSVGFGNIWKFPYTALDNGGGAFLIPYLVVLFIIGRPLYYLEMAMGQFCSRGCVKIYDMAPAMRGVGIGQSVAMVVAMSYYTPILAITLRYLLLSFSSELPWSKCDHSWSRCINSDFRGYANDSDGLSEDRRNVSAELYFTHTIMHRAPLADGLGWPDGKLVLCLLVSWSILVVILIKGVRSTGKAAYFLAIFPYVIIFILLVHSLSLEGSLKGIKFFLTPKWESLFSAKVWMEAVTQCFFSLSICFGGIIAYSSFNNFSNNVYRDAMIISWLDTFTSIIVGCIVFGVLGNLAHVTHRTSIQDIVREGPGLTFMAYPDAIAKFEYCPQLFSVLFFLMFFIVGIGSNLGAITSVITAIHDRCPTVENWKIVLGVSVAMFGVSVVYLAPGGLDLLDVLDTYGAKYVTLTLALFEILTFAWIYGVDRVCRDIKFMLQIETGLFWRICWGILAPLLVGVILIVSFVDYVPLNVPAEYNVAGWILYTFAILQLPLWAGYAIITQEEKGWKTALRTAFQPTANWGPENEITREQYNKMESKRRVLVAKSGVNSMTTPTSATTTNTSTQLTIGGSVAPEVNNRPEPDEAKVREKWGRGIEFLLSCIALSVGFGNIWRFPYTAMQNGGGAFLIPYLVVLFLVGRPLYYLEMVMGQFSSRGCIKVFDVAPLMRGVGVGQTLALLLILGYYAAVLSVSVRYFIASFGSPLAWARCEPEWSGCVDSEFKGRVQNATLRPSAEFYFNRTVLHNYWTVEEGIGLPDWKLTLCLLFCWACITGILIKGIRSSGKASYFLAIFPYFILLVLLVRTCTLEGADQGILYLMKPQWEKLVDVQVWYAAVTQCFFSLTISLGSVIVFASYNNFSNNIYRDAMIISWLDTFTSIVSGIVVFGIVGNIAHITGNRVEDMQLQGPQLTFITYPDAIAKFDAAQNVFAVLFFLMFFLLGLGSNTGIVTTIVTAIRDRFPRLSNWKVVVCIAIYGFGCGLVYITPGGLHVLDVVDKYGVTLTTLTLVMLEIVTFCWLYGIEQIGHDIQLMLSRRTGVFWRVCWSFVTFGIIAVIWMFSFLQYTPLPVPLGMTAASASIYGSNMENLGYTGGQVTVEKEAHTAADSRSVVASPMNSSITLQTISDDTKTSTSSTRDKWGRDIEFMLSCIAYSVGFGNIWKFPYTALKHGGGAFLLPYLIVLFIVGRPIYYLEMILGQFSSRGCVKLYDLAPAMRGIGVAQTIAMFVVMTYYAPVLAITFRYFVASFSSTLPWSECNPSWTNCVNSSFVGKLEPTNTSVPLQSSAELYFLKEVIHKAPSLEDGLGMPDWKLALCLLFAWIVVATILIRGAKSTGKASYFLAIFPYVIIMILLLQTLLLDGAMQGILYFITPQWDKLLSIEVWYEAVTQCFFSLSVCYGGIIAYSSFNNFSNNVHRDAIIISWLDTFTSIIAGCIVFGVIGNLAYVSGQPDIQKLARDGAGLTFMTYPDAIAKFQFLPQLFAALFFLMLFVVGVGSNLGVTTSIITAIRDQRPHLRHWQVVLGTVTVGYFFGLLYLTPGGFDFLDVIDYYGAKYVTLTFAVLELATVAWIYGVDRICRDIKFMLGIETSFYWRVCWGLIAPGATLLILIFSFADFELQNVPMGYNVLGLFIYAIALLQLPGWYIYAVRRRRSKQTESLRKAARNVLEPMDIWGPESDTVRLQYQTEEEQYQNNQPMERNTLQRIKKRMFNMG</sequence>
<feature type="transmembrane region" description="Helical" evidence="17">
    <location>
        <begin position="817"/>
        <end position="837"/>
    </location>
</feature>
<evidence type="ECO:0000256" key="6">
    <source>
        <dbReference type="ARBA" id="ARBA00022970"/>
    </source>
</evidence>
<feature type="transmembrane region" description="Helical" evidence="17">
    <location>
        <begin position="1836"/>
        <end position="1862"/>
    </location>
</feature>
<dbReference type="Proteomes" id="UP000075881">
    <property type="component" value="Unassembled WGS sequence"/>
</dbReference>
<feature type="transmembrane region" description="Helical" evidence="17">
    <location>
        <begin position="1806"/>
        <end position="1824"/>
    </location>
</feature>
<feature type="transmembrane region" description="Helical" evidence="17">
    <location>
        <begin position="2316"/>
        <end position="2337"/>
    </location>
</feature>
<dbReference type="GO" id="GO:0015179">
    <property type="term" value="F:L-amino acid transmembrane transporter activity"/>
    <property type="evidence" value="ECO:0007669"/>
    <property type="project" value="TreeGrafter"/>
</dbReference>
<dbReference type="SUPFAM" id="SSF161070">
    <property type="entry name" value="SNF-like"/>
    <property type="match status" value="5"/>
</dbReference>
<feature type="transmembrane region" description="Helical" evidence="17">
    <location>
        <begin position="483"/>
        <end position="501"/>
    </location>
</feature>
<feature type="transmembrane region" description="Helical" evidence="17">
    <location>
        <begin position="648"/>
        <end position="672"/>
    </location>
</feature>
<feature type="transmembrane region" description="Helical" evidence="17">
    <location>
        <begin position="1326"/>
        <end position="1348"/>
    </location>
</feature>
<feature type="transmembrane region" description="Helical" evidence="17">
    <location>
        <begin position="3461"/>
        <end position="3482"/>
    </location>
</feature>
<feature type="transmembrane region" description="Helical" evidence="17">
    <location>
        <begin position="2865"/>
        <end position="2885"/>
    </location>
</feature>
<feature type="transmembrane region" description="Helical" evidence="17">
    <location>
        <begin position="3028"/>
        <end position="3050"/>
    </location>
</feature>
<feature type="transmembrane region" description="Helical" evidence="17">
    <location>
        <begin position="1081"/>
        <end position="1101"/>
    </location>
</feature>
<feature type="binding site" evidence="14">
    <location>
        <position position="1404"/>
    </location>
    <ligand>
        <name>Na(+)</name>
        <dbReference type="ChEBI" id="CHEBI:29101"/>
        <label>1</label>
    </ligand>
</feature>
<feature type="transmembrane region" description="Helical" evidence="17">
    <location>
        <begin position="455"/>
        <end position="477"/>
    </location>
</feature>
<evidence type="ECO:0000256" key="10">
    <source>
        <dbReference type="ARBA" id="ARBA00023136"/>
    </source>
</evidence>
<feature type="transmembrane region" description="Helical" evidence="17">
    <location>
        <begin position="1915"/>
        <end position="1940"/>
    </location>
</feature>
<feature type="transmembrane region" description="Helical" evidence="17">
    <location>
        <begin position="1639"/>
        <end position="1657"/>
    </location>
</feature>
<feature type="transmembrane region" description="Helical" evidence="17">
    <location>
        <begin position="199"/>
        <end position="218"/>
    </location>
</feature>
<dbReference type="GO" id="GO:0005886">
    <property type="term" value="C:plasma membrane"/>
    <property type="evidence" value="ECO:0007669"/>
    <property type="project" value="TreeGrafter"/>
</dbReference>
<feature type="transmembrane region" description="Helical" evidence="17">
    <location>
        <begin position="50"/>
        <end position="69"/>
    </location>
</feature>
<dbReference type="PROSITE" id="PS50267">
    <property type="entry name" value="NA_NEUROTRAN_SYMP_3"/>
    <property type="match status" value="5"/>
</dbReference>
<evidence type="ECO:0000256" key="1">
    <source>
        <dbReference type="ARBA" id="ARBA00004141"/>
    </source>
</evidence>
<feature type="transmembrane region" description="Helical" evidence="17">
    <location>
        <begin position="3167"/>
        <end position="3195"/>
    </location>
</feature>
<evidence type="ECO:0000313" key="18">
    <source>
        <dbReference type="EnsemblMetazoa" id="ACHR001951-PA"/>
    </source>
</evidence>
<feature type="transmembrane region" description="Helical" evidence="17">
    <location>
        <begin position="1669"/>
        <end position="1689"/>
    </location>
</feature>
<evidence type="ECO:0000256" key="4">
    <source>
        <dbReference type="ARBA" id="ARBA00022692"/>
    </source>
</evidence>
<dbReference type="FunFam" id="1.20.1250.20:FF:000321">
    <property type="entry name" value="Solute carrier family 45 member 2"/>
    <property type="match status" value="1"/>
</dbReference>
<dbReference type="InterPro" id="IPR000175">
    <property type="entry name" value="Na/ntran_symport"/>
</dbReference>
<accession>A0A182JTW9</accession>
<feature type="transmembrane region" description="Helical" evidence="17">
    <location>
        <begin position="898"/>
        <end position="915"/>
    </location>
</feature>
<keyword evidence="7 17" id="KW-1133">Transmembrane helix</keyword>
<feature type="transmembrane region" description="Helical" evidence="17">
    <location>
        <begin position="2998"/>
        <end position="3016"/>
    </location>
</feature>
<evidence type="ECO:0000256" key="3">
    <source>
        <dbReference type="ARBA" id="ARBA00022448"/>
    </source>
</evidence>
<evidence type="ECO:0000256" key="2">
    <source>
        <dbReference type="ARBA" id="ARBA00006459"/>
    </source>
</evidence>
<feature type="transmembrane region" description="Helical" evidence="17">
    <location>
        <begin position="159"/>
        <end position="179"/>
    </location>
</feature>
<feature type="transmembrane region" description="Helical" evidence="17">
    <location>
        <begin position="1882"/>
        <end position="1903"/>
    </location>
</feature>
<feature type="transmembrane region" description="Helical" evidence="17">
    <location>
        <begin position="120"/>
        <end position="138"/>
    </location>
</feature>
<feature type="transmembrane region" description="Helical" evidence="17">
    <location>
        <begin position="2016"/>
        <end position="2039"/>
    </location>
</feature>
<feature type="transmembrane region" description="Helical" evidence="17">
    <location>
        <begin position="2045"/>
        <end position="2066"/>
    </location>
</feature>
<keyword evidence="15" id="KW-1015">Disulfide bond</keyword>
<evidence type="ECO:0000256" key="12">
    <source>
        <dbReference type="ARBA" id="ARBA00023201"/>
    </source>
</evidence>
<feature type="transmembrane region" description="Helical" evidence="17">
    <location>
        <begin position="865"/>
        <end position="886"/>
    </location>
</feature>
<feature type="transmembrane region" description="Helical" evidence="17">
    <location>
        <begin position="2576"/>
        <end position="2601"/>
    </location>
</feature>
<feature type="transmembrane region" description="Helical" evidence="17">
    <location>
        <begin position="2431"/>
        <end position="2451"/>
    </location>
</feature>
<dbReference type="PROSITE" id="PS00610">
    <property type="entry name" value="NA_NEUROTRAN_SYMP_1"/>
    <property type="match status" value="5"/>
</dbReference>
<feature type="transmembrane region" description="Helical" evidence="17">
    <location>
        <begin position="557"/>
        <end position="580"/>
    </location>
</feature>
<keyword evidence="11" id="KW-0325">Glycoprotein</keyword>
<feature type="transmembrane region" description="Helical" evidence="17">
    <location>
        <begin position="3547"/>
        <end position="3565"/>
    </location>
</feature>
<evidence type="ECO:0000256" key="17">
    <source>
        <dbReference type="SAM" id="Phobius"/>
    </source>
</evidence>
<feature type="transmembrane region" description="Helical" evidence="17">
    <location>
        <begin position="3861"/>
        <end position="3882"/>
    </location>
</feature>
<feature type="transmembrane region" description="Helical" evidence="17">
    <location>
        <begin position="3207"/>
        <end position="3225"/>
    </location>
</feature>
<feature type="transmembrane region" description="Helical" evidence="17">
    <location>
        <begin position="3237"/>
        <end position="3260"/>
    </location>
</feature>
<keyword evidence="14" id="KW-0479">Metal-binding</keyword>
<feature type="transmembrane region" description="Helical" evidence="17">
    <location>
        <begin position="81"/>
        <end position="100"/>
    </location>
</feature>
<feature type="transmembrane region" description="Helical" evidence="17">
    <location>
        <begin position="1720"/>
        <end position="1741"/>
    </location>
</feature>
<feature type="transmembrane region" description="Helical" evidence="17">
    <location>
        <begin position="2836"/>
        <end position="2853"/>
    </location>
</feature>
<evidence type="ECO:0000313" key="19">
    <source>
        <dbReference type="Proteomes" id="UP000075881"/>
    </source>
</evidence>
<feature type="transmembrane region" description="Helical" evidence="17">
    <location>
        <begin position="2265"/>
        <end position="2285"/>
    </location>
</feature>
<dbReference type="EnsemblMetazoa" id="ACHR001951-RA">
    <property type="protein sequence ID" value="ACHR001951-PA"/>
    <property type="gene ID" value="ACHR001951"/>
</dbReference>
<feature type="transmembrane region" description="Helical" evidence="17">
    <location>
        <begin position="1426"/>
        <end position="1445"/>
    </location>
</feature>
<feature type="transmembrane region" description="Helical" evidence="17">
    <location>
        <begin position="3577"/>
        <end position="3607"/>
    </location>
</feature>
<feature type="transmembrane region" description="Helical" evidence="17">
    <location>
        <begin position="1248"/>
        <end position="1270"/>
    </location>
</feature>
<dbReference type="GO" id="GO:0089718">
    <property type="term" value="P:amino acid import across plasma membrane"/>
    <property type="evidence" value="ECO:0007669"/>
    <property type="project" value="TreeGrafter"/>
</dbReference>
<evidence type="ECO:0000256" key="14">
    <source>
        <dbReference type="PIRSR" id="PIRSR600175-1"/>
    </source>
</evidence>
<feature type="transmembrane region" description="Helical" evidence="17">
    <location>
        <begin position="380"/>
        <end position="398"/>
    </location>
</feature>
<evidence type="ECO:0000256" key="7">
    <source>
        <dbReference type="ARBA" id="ARBA00022989"/>
    </source>
</evidence>
<dbReference type="VEuPathDB" id="VectorBase:ACHR001951"/>
<dbReference type="PRINTS" id="PR00176">
    <property type="entry name" value="NANEUSMPORT"/>
</dbReference>
<dbReference type="Gene3D" id="1.20.1250.20">
    <property type="entry name" value="MFS general substrate transporter like domains"/>
    <property type="match status" value="2"/>
</dbReference>
<feature type="transmembrane region" description="Helical" evidence="17">
    <location>
        <begin position="3070"/>
        <end position="3095"/>
    </location>
</feature>
<dbReference type="PANTHER" id="PTHR11616:SF321">
    <property type="entry name" value="SODIUM-DEPENDENT NUTRIENT AMINO ACID TRANSPORTER 1-RELATED"/>
    <property type="match status" value="1"/>
</dbReference>
<keyword evidence="12" id="KW-0739">Sodium transport</keyword>
<feature type="transmembrane region" description="Helical" evidence="17">
    <location>
        <begin position="3281"/>
        <end position="3302"/>
    </location>
</feature>
<dbReference type="Pfam" id="PF07690">
    <property type="entry name" value="MFS_1"/>
    <property type="match status" value="1"/>
</dbReference>
<feature type="transmembrane region" description="Helical" evidence="17">
    <location>
        <begin position="3827"/>
        <end position="3849"/>
    </location>
</feature>
<feature type="transmembrane region" description="Helical" evidence="17">
    <location>
        <begin position="1052"/>
        <end position="1069"/>
    </location>
</feature>
<dbReference type="CDD" id="cd10324">
    <property type="entry name" value="SLC6sbd"/>
    <property type="match status" value="5"/>
</dbReference>
<feature type="transmembrane region" description="Helical" evidence="17">
    <location>
        <begin position="3757"/>
        <end position="3774"/>
    </location>
</feature>
<protein>
    <recommendedName>
        <fullName evidence="16">Transporter</fullName>
    </recommendedName>
</protein>
<organism evidence="18 19">
    <name type="scientific">Anopheles christyi</name>
    <dbReference type="NCBI Taxonomy" id="43041"/>
    <lineage>
        <taxon>Eukaryota</taxon>
        <taxon>Metazoa</taxon>
        <taxon>Ecdysozoa</taxon>
        <taxon>Arthropoda</taxon>
        <taxon>Hexapoda</taxon>
        <taxon>Insecta</taxon>
        <taxon>Pterygota</taxon>
        <taxon>Neoptera</taxon>
        <taxon>Endopterygota</taxon>
        <taxon>Diptera</taxon>
        <taxon>Nematocera</taxon>
        <taxon>Culicoidea</taxon>
        <taxon>Culicidae</taxon>
        <taxon>Anophelinae</taxon>
        <taxon>Anopheles</taxon>
    </lineage>
</organism>
<feature type="transmembrane region" description="Helical" evidence="17">
    <location>
        <begin position="347"/>
        <end position="368"/>
    </location>
</feature>
<keyword evidence="19" id="KW-1185">Reference proteome</keyword>
<evidence type="ECO:0000256" key="9">
    <source>
        <dbReference type="ARBA" id="ARBA00023065"/>
    </source>
</evidence>
<reference evidence="18" key="2">
    <citation type="submission" date="2020-05" db="UniProtKB">
        <authorList>
            <consortium name="EnsemblMetazoa"/>
        </authorList>
    </citation>
    <scope>IDENTIFICATION</scope>
    <source>
        <strain evidence="18">ACHKN1017</strain>
    </source>
</reference>
<reference evidence="19" key="1">
    <citation type="submission" date="2013-03" db="EMBL/GenBank/DDBJ databases">
        <title>The Genome Sequence of Anopheles christyi ACHKN1017.</title>
        <authorList>
            <consortium name="The Broad Institute Genomics Platform"/>
            <person name="Neafsey D.E."/>
            <person name="Besansky N."/>
            <person name="Walker B."/>
            <person name="Young S.K."/>
            <person name="Zeng Q."/>
            <person name="Gargeya S."/>
            <person name="Fitzgerald M."/>
            <person name="Haas B."/>
            <person name="Abouelleil A."/>
            <person name="Allen A.W."/>
            <person name="Alvarado L."/>
            <person name="Arachchi H.M."/>
            <person name="Berlin A.M."/>
            <person name="Chapman S.B."/>
            <person name="Gainer-Dewar J."/>
            <person name="Goldberg J."/>
            <person name="Griggs A."/>
            <person name="Gujja S."/>
            <person name="Hansen M."/>
            <person name="Howarth C."/>
            <person name="Imamovic A."/>
            <person name="Ireland A."/>
            <person name="Larimer J."/>
            <person name="McCowan C."/>
            <person name="Murphy C."/>
            <person name="Pearson M."/>
            <person name="Poon T.W."/>
            <person name="Priest M."/>
            <person name="Roberts A."/>
            <person name="Saif S."/>
            <person name="Shea T."/>
            <person name="Sisk P."/>
            <person name="Sykes S."/>
            <person name="Wortman J."/>
            <person name="Nusbaum C."/>
            <person name="Birren B."/>
        </authorList>
    </citation>
    <scope>NUCLEOTIDE SEQUENCE [LARGE SCALE GENOMIC DNA]</scope>
    <source>
        <strain evidence="19">ACHKN1017</strain>
    </source>
</reference>
<feature type="disulfide bond" evidence="15">
    <location>
        <begin position="1165"/>
        <end position="1173"/>
    </location>
</feature>
<dbReference type="InterPro" id="IPR037272">
    <property type="entry name" value="SNS_sf"/>
</dbReference>
<feature type="transmembrane region" description="Helical" evidence="17">
    <location>
        <begin position="1498"/>
        <end position="1519"/>
    </location>
</feature>
<feature type="transmembrane region" description="Helical" evidence="17">
    <location>
        <begin position="2086"/>
        <end position="2110"/>
    </location>
</feature>
<feature type="transmembrane region" description="Helical" evidence="17">
    <location>
        <begin position="1218"/>
        <end position="1236"/>
    </location>
</feature>
<feature type="transmembrane region" description="Helical" evidence="17">
    <location>
        <begin position="3107"/>
        <end position="3132"/>
    </location>
</feature>
<name>A0A182JTW9_9DIPT</name>
<feature type="transmembrane region" description="Helical" evidence="17">
    <location>
        <begin position="1539"/>
        <end position="1561"/>
    </location>
</feature>
<evidence type="ECO:0000256" key="15">
    <source>
        <dbReference type="PIRSR" id="PIRSR600175-2"/>
    </source>
</evidence>
<feature type="transmembrane region" description="Helical" evidence="17">
    <location>
        <begin position="2122"/>
        <end position="2144"/>
    </location>
</feature>
<dbReference type="PANTHER" id="PTHR11616">
    <property type="entry name" value="SODIUM/CHLORIDE DEPENDENT TRANSPORTER"/>
    <property type="match status" value="1"/>
</dbReference>
<evidence type="ECO:0000256" key="5">
    <source>
        <dbReference type="ARBA" id="ARBA00022847"/>
    </source>
</evidence>
<evidence type="ECO:0000256" key="16">
    <source>
        <dbReference type="RuleBase" id="RU003732"/>
    </source>
</evidence>
<comment type="subcellular location">
    <subcellularLocation>
        <location evidence="1">Membrane</location>
        <topology evidence="1">Multi-pass membrane protein</topology>
    </subcellularLocation>
</comment>
<feature type="binding site" evidence="14">
    <location>
        <position position="1067"/>
    </location>
    <ligand>
        <name>Na(+)</name>
        <dbReference type="ChEBI" id="CHEBI:29101"/>
        <label>1</label>
    </ligand>
</feature>
<feature type="transmembrane region" description="Helical" evidence="17">
    <location>
        <begin position="1979"/>
        <end position="2004"/>
    </location>
</feature>
<feature type="transmembrane region" description="Helical" evidence="17">
    <location>
        <begin position="2916"/>
        <end position="2937"/>
    </location>
</feature>
<feature type="transmembrane region" description="Helical" evidence="17">
    <location>
        <begin position="298"/>
        <end position="319"/>
    </location>
</feature>
<feature type="transmembrane region" description="Helical" evidence="17">
    <location>
        <begin position="3410"/>
        <end position="3430"/>
    </location>
</feature>
<feature type="transmembrane region" description="Helical" evidence="17">
    <location>
        <begin position="736"/>
        <end position="758"/>
    </location>
</feature>
<keyword evidence="8 14" id="KW-0915">Sodium</keyword>
<feature type="transmembrane region" description="Helical" evidence="17">
    <location>
        <begin position="2613"/>
        <end position="2631"/>
    </location>
</feature>
<dbReference type="GO" id="GO:0005283">
    <property type="term" value="F:amino acid:sodium symporter activity"/>
    <property type="evidence" value="ECO:0007669"/>
    <property type="project" value="TreeGrafter"/>
</dbReference>
<feature type="transmembrane region" description="Helical" evidence="17">
    <location>
        <begin position="3717"/>
        <end position="3745"/>
    </location>
</feature>
<evidence type="ECO:0000256" key="11">
    <source>
        <dbReference type="ARBA" id="ARBA00023180"/>
    </source>
</evidence>
<feature type="transmembrane region" description="Helical" evidence="17">
    <location>
        <begin position="3786"/>
        <end position="3807"/>
    </location>
</feature>
<comment type="similarity">
    <text evidence="2 16">Belongs to the sodium:neurotransmitter symporter (SNF) (TC 2.A.22) family.</text>
</comment>
<dbReference type="CDD" id="cd17313">
    <property type="entry name" value="MFS_SLC45_SUC"/>
    <property type="match status" value="1"/>
</dbReference>
<dbReference type="InterPro" id="IPR036259">
    <property type="entry name" value="MFS_trans_sf"/>
</dbReference>
<feature type="transmembrane region" description="Helical" evidence="17">
    <location>
        <begin position="1290"/>
        <end position="1314"/>
    </location>
</feature>
<feature type="transmembrane region" description="Helical" evidence="17">
    <location>
        <begin position="2643"/>
        <end position="2666"/>
    </location>
</feature>
<feature type="transmembrane region" description="Helical" evidence="17">
    <location>
        <begin position="2479"/>
        <end position="2500"/>
    </location>
</feature>
<feature type="binding site" evidence="14">
    <location>
        <position position="1301"/>
    </location>
    <ligand>
        <name>Na(+)</name>
        <dbReference type="ChEBI" id="CHEBI:29101"/>
        <label>1</label>
    </ligand>
</feature>
<dbReference type="GO" id="GO:0046872">
    <property type="term" value="F:metal ion binding"/>
    <property type="evidence" value="ECO:0007669"/>
    <property type="project" value="UniProtKB-KW"/>
</dbReference>
<feature type="transmembrane region" description="Helical" evidence="17">
    <location>
        <begin position="2722"/>
        <end position="2741"/>
    </location>
</feature>
<keyword evidence="10 17" id="KW-0472">Membrane</keyword>
<evidence type="ECO:0000256" key="13">
    <source>
        <dbReference type="ARBA" id="ARBA00037785"/>
    </source>
</evidence>
<keyword evidence="5 16" id="KW-0769">Symport</keyword>
<feature type="transmembrane region" description="Helical" evidence="17">
    <location>
        <begin position="12"/>
        <end position="38"/>
    </location>
</feature>
<feature type="transmembrane region" description="Helical" evidence="17">
    <location>
        <begin position="3656"/>
        <end position="3682"/>
    </location>
</feature>
<keyword evidence="4 16" id="KW-0812">Transmembrane</keyword>
<feature type="transmembrane region" description="Helical" evidence="17">
    <location>
        <begin position="623"/>
        <end position="642"/>
    </location>
</feature>
<evidence type="ECO:0000256" key="8">
    <source>
        <dbReference type="ARBA" id="ARBA00023053"/>
    </source>
</evidence>
<dbReference type="PROSITE" id="PS00754">
    <property type="entry name" value="NA_NEUROTRAN_SYMP_2"/>
    <property type="match status" value="2"/>
</dbReference>
<feature type="transmembrane region" description="Helical" evidence="17">
    <location>
        <begin position="404"/>
        <end position="426"/>
    </location>
</feature>
<feature type="binding site" evidence="14">
    <location>
        <position position="1063"/>
    </location>
    <ligand>
        <name>Na(+)</name>
        <dbReference type="ChEBI" id="CHEBI:29101"/>
        <label>1</label>
    </ligand>
</feature>
<comment type="function">
    <text evidence="13">Unusual broad substrate spectrum amino acid:sodium cotransporter that promotes absorption of the D isomers of essential amino acids. Neutral amino acids are the preferred substrates, especially methionine and phenylalanine.</text>
</comment>
<dbReference type="Pfam" id="PF00209">
    <property type="entry name" value="SNF"/>
    <property type="match status" value="5"/>
</dbReference>
<dbReference type="SUPFAM" id="SSF103473">
    <property type="entry name" value="MFS general substrate transporter"/>
    <property type="match status" value="2"/>
</dbReference>
<feature type="binding site" evidence="14">
    <location>
        <position position="1400"/>
    </location>
    <ligand>
        <name>Na(+)</name>
        <dbReference type="ChEBI" id="CHEBI:29101"/>
        <label>1</label>
    </ligand>
</feature>
<feature type="transmembrane region" description="Helical" evidence="17">
    <location>
        <begin position="2404"/>
        <end position="2424"/>
    </location>
</feature>
<keyword evidence="6" id="KW-0029">Amino-acid transport</keyword>
<proteinExistence type="inferred from homology"/>
<feature type="transmembrane region" description="Helical" evidence="17">
    <location>
        <begin position="1384"/>
        <end position="1406"/>
    </location>
</feature>
<feature type="transmembrane region" description="Helical" evidence="17">
    <location>
        <begin position="592"/>
        <end position="611"/>
    </location>
</feature>
<feature type="transmembrane region" description="Helical" evidence="17">
    <location>
        <begin position="2512"/>
        <end position="2533"/>
    </location>
</feature>
<feature type="transmembrane region" description="Helical" evidence="17">
    <location>
        <begin position="1132"/>
        <end position="1153"/>
    </location>
</feature>